<evidence type="ECO:0008006" key="3">
    <source>
        <dbReference type="Google" id="ProtNLM"/>
    </source>
</evidence>
<gene>
    <name evidence="1" type="ORF">M3B43_12220</name>
</gene>
<evidence type="ECO:0000313" key="1">
    <source>
        <dbReference type="EMBL" id="MCT1608058.1"/>
    </source>
</evidence>
<dbReference type="EMBL" id="JALXMO010000072">
    <property type="protein sequence ID" value="MCT1608058.1"/>
    <property type="molecule type" value="Genomic_DNA"/>
</dbReference>
<organism evidence="1 2">
    <name type="scientific">Nesterenkonia massiliensis</name>
    <dbReference type="NCBI Taxonomy" id="1232429"/>
    <lineage>
        <taxon>Bacteria</taxon>
        <taxon>Bacillati</taxon>
        <taxon>Actinomycetota</taxon>
        <taxon>Actinomycetes</taxon>
        <taxon>Micrococcales</taxon>
        <taxon>Micrococcaceae</taxon>
        <taxon>Nesterenkonia</taxon>
    </lineage>
</organism>
<protein>
    <recommendedName>
        <fullName evidence="3">AbiTii domain-containing protein</fullName>
    </recommendedName>
</protein>
<comment type="caution">
    <text evidence="1">The sequence shown here is derived from an EMBL/GenBank/DDBJ whole genome shotgun (WGS) entry which is preliminary data.</text>
</comment>
<dbReference type="Proteomes" id="UP001205046">
    <property type="component" value="Unassembled WGS sequence"/>
</dbReference>
<name>A0ABT2HTM3_9MICC</name>
<reference evidence="1 2" key="1">
    <citation type="submission" date="2022-04" db="EMBL/GenBank/DDBJ databases">
        <title>Human microbiome associated bacterial genomes.</title>
        <authorList>
            <person name="Sandstrom S."/>
            <person name="Salamzade R."/>
            <person name="Kalan L.R."/>
        </authorList>
    </citation>
    <scope>NUCLEOTIDE SEQUENCE [LARGE SCALE GENOMIC DNA]</scope>
    <source>
        <strain evidence="2">p3-SID767</strain>
    </source>
</reference>
<proteinExistence type="predicted"/>
<accession>A0ABT2HTM3</accession>
<keyword evidence="2" id="KW-1185">Reference proteome</keyword>
<evidence type="ECO:0000313" key="2">
    <source>
        <dbReference type="Proteomes" id="UP001205046"/>
    </source>
</evidence>
<dbReference type="RefSeq" id="WP_260074213.1">
    <property type="nucleotide sequence ID" value="NZ_JALXMO010000072.1"/>
</dbReference>
<sequence>MTELRKVQELLDFALDHYDDADVSISMNVRRAQRIAALRRDYVNQLWLQVEQSDFTVGKGLDPASQKIRDQLNTLVGPEEANRSIGRAYLKFERNRTFKDENGRELQHAYSVGQIERELALISKVYDDYKVPENLTQIDTYFAAQSIESGKAKLIPQLQMLPGILERIKSSVHTFLVATEAELNQGQWESPLFLRAQRYIDESLQKLAPDALASFQGARDRLYDGGSEELSQALTSCRRMIKTLADALYPPTNEVITGEDGRDRTMSDDAYRNRLVQYVKDNLGKHKEGEVLQKLLDELGSRLNSLDSLASKGVHSDVSVREAETCVLWTYMLAGDLVRIEDGSSAHLQSE</sequence>